<evidence type="ECO:0000256" key="5">
    <source>
        <dbReference type="ARBA" id="ARBA00022692"/>
    </source>
</evidence>
<feature type="transmembrane region" description="Helical" evidence="8">
    <location>
        <begin position="101"/>
        <end position="134"/>
    </location>
</feature>
<feature type="transmembrane region" description="Helical" evidence="8">
    <location>
        <begin position="179"/>
        <end position="202"/>
    </location>
</feature>
<feature type="transmembrane region" description="Helical" evidence="8">
    <location>
        <begin position="281"/>
        <end position="301"/>
    </location>
</feature>
<dbReference type="GO" id="GO:0005886">
    <property type="term" value="C:plasma membrane"/>
    <property type="evidence" value="ECO:0007669"/>
    <property type="project" value="UniProtKB-SubCell"/>
</dbReference>
<dbReference type="STRING" id="106634.TVD_09020"/>
<feature type="transmembrane region" description="Helical" evidence="8">
    <location>
        <begin position="214"/>
        <end position="236"/>
    </location>
</feature>
<feature type="transmembrane region" description="Helical" evidence="8">
    <location>
        <begin position="242"/>
        <end position="261"/>
    </location>
</feature>
<feature type="transmembrane region" description="Helical" evidence="8">
    <location>
        <begin position="411"/>
        <end position="437"/>
    </location>
</feature>
<comment type="similarity">
    <text evidence="2 8">Belongs to the lactate permease family.</text>
</comment>
<feature type="transmembrane region" description="Helical" evidence="8">
    <location>
        <begin position="58"/>
        <end position="81"/>
    </location>
</feature>
<dbReference type="GO" id="GO:0015295">
    <property type="term" value="F:solute:proton symporter activity"/>
    <property type="evidence" value="ECO:0007669"/>
    <property type="project" value="TreeGrafter"/>
</dbReference>
<organism evidence="9 10">
    <name type="scientific">Thioalkalivibrio versutus</name>
    <dbReference type="NCBI Taxonomy" id="106634"/>
    <lineage>
        <taxon>Bacteria</taxon>
        <taxon>Pseudomonadati</taxon>
        <taxon>Pseudomonadota</taxon>
        <taxon>Gammaproteobacteria</taxon>
        <taxon>Chromatiales</taxon>
        <taxon>Ectothiorhodospiraceae</taxon>
        <taxon>Thioalkalivibrio</taxon>
    </lineage>
</organism>
<evidence type="ECO:0000313" key="10">
    <source>
        <dbReference type="Proteomes" id="UP000064201"/>
    </source>
</evidence>
<accession>A0A0G3G7L8</accession>
<feature type="transmembrane region" description="Helical" evidence="8">
    <location>
        <begin position="367"/>
        <end position="391"/>
    </location>
</feature>
<feature type="transmembrane region" description="Helical" evidence="8">
    <location>
        <begin position="493"/>
        <end position="510"/>
    </location>
</feature>
<feature type="transmembrane region" description="Helical" evidence="8">
    <location>
        <begin position="330"/>
        <end position="347"/>
    </location>
</feature>
<evidence type="ECO:0000256" key="8">
    <source>
        <dbReference type="RuleBase" id="RU365092"/>
    </source>
</evidence>
<dbReference type="PANTHER" id="PTHR30003:SF0">
    <property type="entry name" value="GLYCOLATE PERMEASE GLCA-RELATED"/>
    <property type="match status" value="1"/>
</dbReference>
<dbReference type="PATRIC" id="fig|106634.4.peg.1845"/>
<keyword evidence="5 8" id="KW-0812">Transmembrane</keyword>
<keyword evidence="10" id="KW-1185">Reference proteome</keyword>
<gene>
    <name evidence="9" type="ORF">TVD_09020</name>
</gene>
<evidence type="ECO:0000313" key="9">
    <source>
        <dbReference type="EMBL" id="AKJ95487.1"/>
    </source>
</evidence>
<keyword evidence="8" id="KW-0997">Cell inner membrane</keyword>
<evidence type="ECO:0000256" key="7">
    <source>
        <dbReference type="ARBA" id="ARBA00023136"/>
    </source>
</evidence>
<keyword evidence="7 8" id="KW-0472">Membrane</keyword>
<keyword evidence="6 8" id="KW-1133">Transmembrane helix</keyword>
<name>A0A0G3G7L8_9GAMM</name>
<feature type="transmembrane region" description="Helical" evidence="8">
    <location>
        <begin position="141"/>
        <end position="167"/>
    </location>
</feature>
<protein>
    <recommendedName>
        <fullName evidence="8">L-lactate permease</fullName>
    </recommendedName>
</protein>
<dbReference type="InterPro" id="IPR003804">
    <property type="entry name" value="Lactate_perm"/>
</dbReference>
<dbReference type="GO" id="GO:0015129">
    <property type="term" value="F:lactate transmembrane transporter activity"/>
    <property type="evidence" value="ECO:0007669"/>
    <property type="project" value="UniProtKB-UniRule"/>
</dbReference>
<evidence type="ECO:0000256" key="1">
    <source>
        <dbReference type="ARBA" id="ARBA00004651"/>
    </source>
</evidence>
<keyword evidence="3 8" id="KW-0813">Transport</keyword>
<evidence type="ECO:0000256" key="2">
    <source>
        <dbReference type="ARBA" id="ARBA00010100"/>
    </source>
</evidence>
<evidence type="ECO:0000256" key="6">
    <source>
        <dbReference type="ARBA" id="ARBA00022989"/>
    </source>
</evidence>
<evidence type="ECO:0000256" key="3">
    <source>
        <dbReference type="ARBA" id="ARBA00022448"/>
    </source>
</evidence>
<dbReference type="EMBL" id="CP011367">
    <property type="protein sequence ID" value="AKJ95487.1"/>
    <property type="molecule type" value="Genomic_DNA"/>
</dbReference>
<comment type="subcellular location">
    <subcellularLocation>
        <location evidence="8">Cell inner membrane</location>
        <topology evidence="8">Multi-pass membrane protein</topology>
    </subcellularLocation>
    <subcellularLocation>
        <location evidence="1">Cell membrane</location>
        <topology evidence="1">Multi-pass membrane protein</topology>
    </subcellularLocation>
</comment>
<keyword evidence="4" id="KW-1003">Cell membrane</keyword>
<sequence>MVLFWLTLVPFVLLFVWLVPLRRPAFEAAPIAYLATLVLAVLVWQISGTVLVASLLDAAIVFVEVLLIILMALLVLNVMIGTGHMSAIQSVIASVSRDHRVLAMLLGWGLVGFVEGIAGFGTPAVLAAPLLVYFGMRPLKAVAIALIGNSTAVPFGAAGTPVIIGFAGLGLDAETTRSAVLQTAVIHTVLAPFITLFMVWVATLGEERGRFREFVPFAVLSALAFGIPYLLVAWLVGPELPAIIGGVVAMAVIALAAHRGFLLPGHEQHPEVERAPVGRVLLAFVPFAVMAVALIASRTIMPLREALQSVRWSPGEFHGIELGQSLAPLYTPYFYFGLALLTALILFRVSRATLGQAVAATWGKLRVAAIVLAFIIALTQLLLSSGSNAAGLPSMPQVLGQGLAESLGGTFVMFSAFLGALGSFMTGSATVSNLLFAQLQADTADALGMALPTVLALQLIGAGVGNMISLHNIAMAAGAAGLQAREGQVIRETIIPVIVVCLGAGLLALAW</sequence>
<evidence type="ECO:0000256" key="4">
    <source>
        <dbReference type="ARBA" id="ARBA00022475"/>
    </source>
</evidence>
<feature type="transmembrane region" description="Helical" evidence="8">
    <location>
        <begin position="449"/>
        <end position="473"/>
    </location>
</feature>
<dbReference type="AlphaFoldDB" id="A0A0G3G7L8"/>
<dbReference type="KEGG" id="tvr:TVD_09020"/>
<dbReference type="Proteomes" id="UP000064201">
    <property type="component" value="Chromosome"/>
</dbReference>
<dbReference type="Pfam" id="PF02652">
    <property type="entry name" value="Lactate_perm"/>
    <property type="match status" value="1"/>
</dbReference>
<proteinExistence type="inferred from homology"/>
<dbReference type="PANTHER" id="PTHR30003">
    <property type="entry name" value="L-LACTATE PERMEASE"/>
    <property type="match status" value="1"/>
</dbReference>
<comment type="function">
    <text evidence="8">Uptake of L-lactate across the membrane. Can also transport D-lactate and glycolate.</text>
</comment>
<reference evidence="9 10" key="1">
    <citation type="submission" date="2015-04" db="EMBL/GenBank/DDBJ databases">
        <title>Complete Sequence for the Genome of the Thioalkalivibrio versutus D301.</title>
        <authorList>
            <person name="Mu T."/>
            <person name="Zhou J."/>
            <person name="Xu X."/>
        </authorList>
    </citation>
    <scope>NUCLEOTIDE SEQUENCE [LARGE SCALE GENOMIC DNA]</scope>
    <source>
        <strain evidence="9 10">D301</strain>
    </source>
</reference>
<feature type="transmembrane region" description="Helical" evidence="8">
    <location>
        <begin position="28"/>
        <end position="46"/>
    </location>
</feature>